<accession>A0ABD2ZHJ8</accession>
<evidence type="ECO:0000313" key="2">
    <source>
        <dbReference type="Proteomes" id="UP001630127"/>
    </source>
</evidence>
<sequence length="102" mass="11423">MDASILSRFLTNLPVENNAAILNKWNCKPSKVIQTGDMGNSTSTMKSRIHFKLSYQNPKGSKHHASATIIILFKIKPNKDMVVIKQAKIKGTRETNLQEIIS</sequence>
<gene>
    <name evidence="1" type="ORF">ACH5RR_021452</name>
</gene>
<comment type="caution">
    <text evidence="1">The sequence shown here is derived from an EMBL/GenBank/DDBJ whole genome shotgun (WGS) entry which is preliminary data.</text>
</comment>
<evidence type="ECO:0000313" key="1">
    <source>
        <dbReference type="EMBL" id="KAL3518863.1"/>
    </source>
</evidence>
<reference evidence="1 2" key="1">
    <citation type="submission" date="2024-11" db="EMBL/GenBank/DDBJ databases">
        <title>A near-complete genome assembly of Cinchona calisaya.</title>
        <authorList>
            <person name="Lian D.C."/>
            <person name="Zhao X.W."/>
            <person name="Wei L."/>
        </authorList>
    </citation>
    <scope>NUCLEOTIDE SEQUENCE [LARGE SCALE GENOMIC DNA]</scope>
    <source>
        <tissue evidence="1">Nenye</tissue>
    </source>
</reference>
<name>A0ABD2ZHJ8_9GENT</name>
<dbReference type="Proteomes" id="UP001630127">
    <property type="component" value="Unassembled WGS sequence"/>
</dbReference>
<protein>
    <submittedName>
        <fullName evidence="1">Uncharacterized protein</fullName>
    </submittedName>
</protein>
<organism evidence="1 2">
    <name type="scientific">Cinchona calisaya</name>
    <dbReference type="NCBI Taxonomy" id="153742"/>
    <lineage>
        <taxon>Eukaryota</taxon>
        <taxon>Viridiplantae</taxon>
        <taxon>Streptophyta</taxon>
        <taxon>Embryophyta</taxon>
        <taxon>Tracheophyta</taxon>
        <taxon>Spermatophyta</taxon>
        <taxon>Magnoliopsida</taxon>
        <taxon>eudicotyledons</taxon>
        <taxon>Gunneridae</taxon>
        <taxon>Pentapetalae</taxon>
        <taxon>asterids</taxon>
        <taxon>lamiids</taxon>
        <taxon>Gentianales</taxon>
        <taxon>Rubiaceae</taxon>
        <taxon>Cinchonoideae</taxon>
        <taxon>Cinchoneae</taxon>
        <taxon>Cinchona</taxon>
    </lineage>
</organism>
<keyword evidence="2" id="KW-1185">Reference proteome</keyword>
<dbReference type="AlphaFoldDB" id="A0ABD2ZHJ8"/>
<proteinExistence type="predicted"/>
<dbReference type="EMBL" id="JBJUIK010000009">
    <property type="protein sequence ID" value="KAL3518863.1"/>
    <property type="molecule type" value="Genomic_DNA"/>
</dbReference>